<evidence type="ECO:0000313" key="2">
    <source>
        <dbReference type="Proteomes" id="UP000269221"/>
    </source>
</evidence>
<dbReference type="OrthoDB" id="6105840at2759"/>
<dbReference type="PANTHER" id="PTHR47641">
    <property type="entry name" value="PERIAXIN-LIKE"/>
    <property type="match status" value="1"/>
</dbReference>
<protein>
    <submittedName>
        <fullName evidence="1">Uncharacterized protein</fullName>
    </submittedName>
</protein>
<dbReference type="InterPro" id="IPR032675">
    <property type="entry name" value="LRR_dom_sf"/>
</dbReference>
<dbReference type="Gene3D" id="3.80.10.10">
    <property type="entry name" value="Ribonuclease Inhibitor"/>
    <property type="match status" value="1"/>
</dbReference>
<dbReference type="Proteomes" id="UP000269221">
    <property type="component" value="Unassembled WGS sequence"/>
</dbReference>
<dbReference type="PANTHER" id="PTHR47641:SF1">
    <property type="entry name" value="GOLGI-ASSOCIATED OLFACTORY SIGNALING REGULATOR"/>
    <property type="match status" value="1"/>
</dbReference>
<proteinExistence type="predicted"/>
<accession>A0A3M0J0Q4</accession>
<keyword evidence="2" id="KW-1185">Reference proteome</keyword>
<sequence>MPADDFTFVSYPITFPITMRDDVRARYASVCEGKAIQAPLQGKRKSQMAAVQLKVSGSLCWALSERNIGAATSILRTEAWLGLAEKPTPGSSFPVPPVGKRPAQLHIQSVSHLHIQSVSHLHTQSVSHLRTQSVSHLHTQSVSHLHIQSVSHLHIQALSHLHIQSVSHLHTQSVSHLHIQSVSYLHIQALSHLHIQSVSHLHTQSVSHLHIQSVSHLHTQSVSHLHIQSVSHLHIQSVSYLHIQSVSHLHIQSVSYLHIQSVSHLHIQSVSHLLIQALSYLHIQWPLSRLLMPCWAGQEAQQLGAAWIWMKVVLERRHGKTEAVTLRAGVGSALLQNRAMAAAVERGLSHAGNSGNATGTSCNCCCE</sequence>
<name>A0A3M0J0Q4_HIRRU</name>
<dbReference type="AlphaFoldDB" id="A0A3M0J0Q4"/>
<dbReference type="EMBL" id="QRBI01000197">
    <property type="protein sequence ID" value="RMB94398.1"/>
    <property type="molecule type" value="Genomic_DNA"/>
</dbReference>
<dbReference type="STRING" id="333673.A0A3M0J0Q4"/>
<gene>
    <name evidence="1" type="ORF">DUI87_29208</name>
</gene>
<reference evidence="1 2" key="1">
    <citation type="submission" date="2018-07" db="EMBL/GenBank/DDBJ databases">
        <title>A high quality draft genome assembly of the barn swallow (H. rustica rustica).</title>
        <authorList>
            <person name="Formenti G."/>
            <person name="Chiara M."/>
            <person name="Poveda L."/>
            <person name="Francoijs K.-J."/>
            <person name="Bonisoli-Alquati A."/>
            <person name="Canova L."/>
            <person name="Gianfranceschi L."/>
            <person name="Horner D.S."/>
            <person name="Saino N."/>
        </authorList>
    </citation>
    <scope>NUCLEOTIDE SEQUENCE [LARGE SCALE GENOMIC DNA]</scope>
    <source>
        <strain evidence="1">Chelidonia</strain>
        <tissue evidence="1">Blood</tissue>
    </source>
</reference>
<organism evidence="1 2">
    <name type="scientific">Hirundo rustica rustica</name>
    <dbReference type="NCBI Taxonomy" id="333673"/>
    <lineage>
        <taxon>Eukaryota</taxon>
        <taxon>Metazoa</taxon>
        <taxon>Chordata</taxon>
        <taxon>Craniata</taxon>
        <taxon>Vertebrata</taxon>
        <taxon>Euteleostomi</taxon>
        <taxon>Archelosauria</taxon>
        <taxon>Archosauria</taxon>
        <taxon>Dinosauria</taxon>
        <taxon>Saurischia</taxon>
        <taxon>Theropoda</taxon>
        <taxon>Coelurosauria</taxon>
        <taxon>Aves</taxon>
        <taxon>Neognathae</taxon>
        <taxon>Neoaves</taxon>
        <taxon>Telluraves</taxon>
        <taxon>Australaves</taxon>
        <taxon>Passeriformes</taxon>
        <taxon>Sylvioidea</taxon>
        <taxon>Hirundinidae</taxon>
        <taxon>Hirundo</taxon>
    </lineage>
</organism>
<comment type="caution">
    <text evidence="1">The sequence shown here is derived from an EMBL/GenBank/DDBJ whole genome shotgun (WGS) entry which is preliminary data.</text>
</comment>
<evidence type="ECO:0000313" key="1">
    <source>
        <dbReference type="EMBL" id="RMB94398.1"/>
    </source>
</evidence>